<dbReference type="SUPFAM" id="SSF53335">
    <property type="entry name" value="S-adenosyl-L-methionine-dependent methyltransferases"/>
    <property type="match status" value="1"/>
</dbReference>
<evidence type="ECO:0000313" key="5">
    <source>
        <dbReference type="EMBL" id="KAI1612852.1"/>
    </source>
</evidence>
<evidence type="ECO:0000256" key="2">
    <source>
        <dbReference type="ARBA" id="ARBA00022679"/>
    </source>
</evidence>
<dbReference type="Gene3D" id="3.40.50.150">
    <property type="entry name" value="Vaccinia Virus protein VP39"/>
    <property type="match status" value="1"/>
</dbReference>
<dbReference type="PANTHER" id="PTHR43861:SF1">
    <property type="entry name" value="TRANS-ACONITATE 2-METHYLTRANSFERASE"/>
    <property type="match status" value="1"/>
</dbReference>
<dbReference type="GO" id="GO:0030798">
    <property type="term" value="F:trans-aconitate 2-methyltransferase activity"/>
    <property type="evidence" value="ECO:0007669"/>
    <property type="project" value="InterPro"/>
</dbReference>
<reference evidence="5" key="1">
    <citation type="journal article" date="2022" name="bioRxiv">
        <title>Deciphering the potential niche of two novel black yeast fungi from a biological soil crust based on their genomes, phenotypes, and melanin regulation.</title>
        <authorList>
            <consortium name="DOE Joint Genome Institute"/>
            <person name="Carr E.C."/>
            <person name="Barton Q."/>
            <person name="Grambo S."/>
            <person name="Sullivan M."/>
            <person name="Renfro C.M."/>
            <person name="Kuo A."/>
            <person name="Pangilinan J."/>
            <person name="Lipzen A."/>
            <person name="Keymanesh K."/>
            <person name="Savage E."/>
            <person name="Barry K."/>
            <person name="Grigoriev I.V."/>
            <person name="Riekhof W.R."/>
            <person name="Harris S.S."/>
        </authorList>
    </citation>
    <scope>NUCLEOTIDE SEQUENCE</scope>
    <source>
        <strain evidence="5">JF 03-4F</strain>
    </source>
</reference>
<dbReference type="Proteomes" id="UP001203852">
    <property type="component" value="Unassembled WGS sequence"/>
</dbReference>
<feature type="compositionally biased region" description="Polar residues" evidence="3">
    <location>
        <begin position="64"/>
        <end position="73"/>
    </location>
</feature>
<dbReference type="InterPro" id="IPR029063">
    <property type="entry name" value="SAM-dependent_MTases_sf"/>
</dbReference>
<gene>
    <name evidence="5" type="ORF">EDD36DRAFT_247105</name>
</gene>
<dbReference type="NCBIfam" id="NF002463">
    <property type="entry name" value="PRK01683.1"/>
    <property type="match status" value="1"/>
</dbReference>
<proteinExistence type="predicted"/>
<feature type="region of interest" description="Disordered" evidence="3">
    <location>
        <begin position="34"/>
        <end position="73"/>
    </location>
</feature>
<dbReference type="CDD" id="cd02440">
    <property type="entry name" value="AdoMet_MTases"/>
    <property type="match status" value="1"/>
</dbReference>
<dbReference type="Gene3D" id="1.10.150.290">
    <property type="entry name" value="S-adenosyl-L-methionine-dependent methyltransferases"/>
    <property type="match status" value="1"/>
</dbReference>
<dbReference type="GO" id="GO:0032259">
    <property type="term" value="P:methylation"/>
    <property type="evidence" value="ECO:0007669"/>
    <property type="project" value="UniProtKB-KW"/>
</dbReference>
<keyword evidence="6" id="KW-1185">Reference proteome</keyword>
<feature type="region of interest" description="Disordered" evidence="3">
    <location>
        <begin position="1"/>
        <end position="21"/>
    </location>
</feature>
<dbReference type="Pfam" id="PF13649">
    <property type="entry name" value="Methyltransf_25"/>
    <property type="match status" value="1"/>
</dbReference>
<sequence>MNRSFHCSAIRRSTRMRGTTTTSTTLIARHLARSSPAQSLARSPCPRPHHIPPLTTQSRHHFHSSPTTMSSQKDWSASQYLKFERERTRPAKDLLSQIPVAAASPKRIIDIGCGPGNSTAILRTHFPDSHLTGIDSSPDMIAKARQTLPEIDFQLGDLQTYHPDPDSPVDILYSNAVYQWLPPDTRLDTLTRLLSTLKSGGVFAFQVPDNFDEPTHESMRAVAGSGKFSKLKDLQWGRVPFQSPAEIYKAFKPLCQDVNIWQTSYYHVLDDHDAIVEWVKGTGLRPYIDLLDDHERKEFMDMYLAKIREAYEPLYDGKVCLKYPRLFVVAVRA</sequence>
<evidence type="ECO:0000313" key="6">
    <source>
        <dbReference type="Proteomes" id="UP001203852"/>
    </source>
</evidence>
<feature type="domain" description="Methyltransferase" evidence="4">
    <location>
        <begin position="108"/>
        <end position="201"/>
    </location>
</feature>
<keyword evidence="1" id="KW-0489">Methyltransferase</keyword>
<dbReference type="PANTHER" id="PTHR43861">
    <property type="entry name" value="TRANS-ACONITATE 2-METHYLTRANSFERASE-RELATED"/>
    <property type="match status" value="1"/>
</dbReference>
<keyword evidence="2" id="KW-0808">Transferase</keyword>
<dbReference type="AlphaFoldDB" id="A0AAN6DWH0"/>
<accession>A0AAN6DWH0</accession>
<dbReference type="EMBL" id="MU404354">
    <property type="protein sequence ID" value="KAI1612852.1"/>
    <property type="molecule type" value="Genomic_DNA"/>
</dbReference>
<protein>
    <submittedName>
        <fullName evidence="5">Trans-aconitate 2-methyltransferase</fullName>
    </submittedName>
</protein>
<evidence type="ECO:0000259" key="4">
    <source>
        <dbReference type="Pfam" id="PF13649"/>
    </source>
</evidence>
<comment type="caution">
    <text evidence="5">The sequence shown here is derived from an EMBL/GenBank/DDBJ whole genome shotgun (WGS) entry which is preliminary data.</text>
</comment>
<dbReference type="InterPro" id="IPR023149">
    <property type="entry name" value="Trans_acon_MeTrfase_C"/>
</dbReference>
<dbReference type="InterPro" id="IPR041698">
    <property type="entry name" value="Methyltransf_25"/>
</dbReference>
<evidence type="ECO:0000256" key="3">
    <source>
        <dbReference type="SAM" id="MobiDB-lite"/>
    </source>
</evidence>
<name>A0AAN6DWH0_9EURO</name>
<organism evidence="5 6">
    <name type="scientific">Exophiala viscosa</name>
    <dbReference type="NCBI Taxonomy" id="2486360"/>
    <lineage>
        <taxon>Eukaryota</taxon>
        <taxon>Fungi</taxon>
        <taxon>Dikarya</taxon>
        <taxon>Ascomycota</taxon>
        <taxon>Pezizomycotina</taxon>
        <taxon>Eurotiomycetes</taxon>
        <taxon>Chaetothyriomycetidae</taxon>
        <taxon>Chaetothyriales</taxon>
        <taxon>Herpotrichiellaceae</taxon>
        <taxon>Exophiala</taxon>
    </lineage>
</organism>
<evidence type="ECO:0000256" key="1">
    <source>
        <dbReference type="ARBA" id="ARBA00022603"/>
    </source>
</evidence>